<organism evidence="4 5">
    <name type="scientific">Pararcticibacter amylolyticus</name>
    <dbReference type="NCBI Taxonomy" id="2173175"/>
    <lineage>
        <taxon>Bacteria</taxon>
        <taxon>Pseudomonadati</taxon>
        <taxon>Bacteroidota</taxon>
        <taxon>Sphingobacteriia</taxon>
        <taxon>Sphingobacteriales</taxon>
        <taxon>Sphingobacteriaceae</taxon>
        <taxon>Pararcticibacter</taxon>
    </lineage>
</organism>
<proteinExistence type="inferred from homology"/>
<dbReference type="InterPro" id="IPR013830">
    <property type="entry name" value="SGNH_hydro"/>
</dbReference>
<reference evidence="4 5" key="1">
    <citation type="submission" date="2018-04" db="EMBL/GenBank/DDBJ databases">
        <title>Pedobacter chongqingensis sp. nov., isolated from a rottenly hemp rope.</title>
        <authorList>
            <person name="Cai Y."/>
        </authorList>
    </citation>
    <scope>NUCLEOTIDE SEQUENCE [LARGE SCALE GENOMIC DNA]</scope>
    <source>
        <strain evidence="4 5">FJ4-8</strain>
    </source>
</reference>
<dbReference type="InterPro" id="IPR037459">
    <property type="entry name" value="RhgT-like"/>
</dbReference>
<dbReference type="CDD" id="cd01821">
    <property type="entry name" value="Rhamnogalacturan_acetylesterase_like"/>
    <property type="match status" value="1"/>
</dbReference>
<comment type="caution">
    <text evidence="4">The sequence shown here is derived from an EMBL/GenBank/DDBJ whole genome shotgun (WGS) entry which is preliminary data.</text>
</comment>
<evidence type="ECO:0000259" key="3">
    <source>
        <dbReference type="Pfam" id="PF13472"/>
    </source>
</evidence>
<dbReference type="PANTHER" id="PTHR43695">
    <property type="entry name" value="PUTATIVE (AFU_ORTHOLOGUE AFUA_2G17250)-RELATED"/>
    <property type="match status" value="1"/>
</dbReference>
<keyword evidence="5" id="KW-1185">Reference proteome</keyword>
<dbReference type="PANTHER" id="PTHR43695:SF1">
    <property type="entry name" value="RHAMNOGALACTURONAN ACETYLESTERASE"/>
    <property type="match status" value="1"/>
</dbReference>
<dbReference type="InterPro" id="IPR036514">
    <property type="entry name" value="SGNH_hydro_sf"/>
</dbReference>
<accession>A0A2U2PLM2</accession>
<evidence type="ECO:0000313" key="4">
    <source>
        <dbReference type="EMBL" id="PWG82307.1"/>
    </source>
</evidence>
<name>A0A2U2PLM2_9SPHI</name>
<gene>
    <name evidence="4" type="ORF">DDR33_00055</name>
</gene>
<evidence type="ECO:0000256" key="1">
    <source>
        <dbReference type="ARBA" id="ARBA00008668"/>
    </source>
</evidence>
<dbReference type="Gene3D" id="3.40.50.1110">
    <property type="entry name" value="SGNH hydrolase"/>
    <property type="match status" value="1"/>
</dbReference>
<sequence length="246" mass="27787">MNRKIFLFLFSIVLMSFALIQNHKITVWMIGDSTMSVKQPKAYPETGWGMPFSTFFNKKVTVDNRAMNGRSTLSFINEKRWQAVYDNLKEGDYVLIEFGHNDEKINKPGVGTTIEQYKANLATFVSEARAKKAIPVLMTPIVRRNFQNGKLTDTHLGYPDAVRKVADSLHVPLVDMQKKTERLLSSLGDEGSVKLFNHVPPGTENYPDGKKDDTHLSPEGAKQIALLAAEGLKEAKVELVRYLREK</sequence>
<dbReference type="RefSeq" id="WP_109413726.1">
    <property type="nucleotide sequence ID" value="NZ_QEAS01000001.1"/>
</dbReference>
<feature type="domain" description="SGNH hydrolase-type esterase" evidence="3">
    <location>
        <begin position="30"/>
        <end position="222"/>
    </location>
</feature>
<dbReference type="Proteomes" id="UP000245647">
    <property type="component" value="Unassembled WGS sequence"/>
</dbReference>
<dbReference type="SUPFAM" id="SSF52266">
    <property type="entry name" value="SGNH hydrolase"/>
    <property type="match status" value="1"/>
</dbReference>
<protein>
    <submittedName>
        <fullName evidence="4">GntR family transcriptional regulator</fullName>
    </submittedName>
</protein>
<comment type="similarity">
    <text evidence="1">Belongs to the 'GDSL' lipolytic enzyme family.</text>
</comment>
<dbReference type="AlphaFoldDB" id="A0A2U2PLM2"/>
<dbReference type="OrthoDB" id="9807041at2"/>
<dbReference type="EMBL" id="QEAS01000001">
    <property type="protein sequence ID" value="PWG82307.1"/>
    <property type="molecule type" value="Genomic_DNA"/>
</dbReference>
<evidence type="ECO:0000313" key="5">
    <source>
        <dbReference type="Proteomes" id="UP000245647"/>
    </source>
</evidence>
<evidence type="ECO:0000256" key="2">
    <source>
        <dbReference type="ARBA" id="ARBA00022801"/>
    </source>
</evidence>
<dbReference type="GO" id="GO:0016788">
    <property type="term" value="F:hydrolase activity, acting on ester bonds"/>
    <property type="evidence" value="ECO:0007669"/>
    <property type="project" value="UniProtKB-ARBA"/>
</dbReference>
<dbReference type="Pfam" id="PF13472">
    <property type="entry name" value="Lipase_GDSL_2"/>
    <property type="match status" value="1"/>
</dbReference>
<keyword evidence="2" id="KW-0378">Hydrolase</keyword>